<feature type="region of interest" description="Disordered" evidence="1">
    <location>
        <begin position="461"/>
        <end position="494"/>
    </location>
</feature>
<protein>
    <recommendedName>
        <fullName evidence="2">Reverse transcriptase domain-containing protein</fullName>
    </recommendedName>
</protein>
<reference evidence="3" key="1">
    <citation type="journal article" date="2023" name="Plant J.">
        <title>Genome sequences and population genomics provide insights into the demographic history, inbreeding, and mutation load of two 'living fossil' tree species of Dipteronia.</title>
        <authorList>
            <person name="Feng Y."/>
            <person name="Comes H.P."/>
            <person name="Chen J."/>
            <person name="Zhu S."/>
            <person name="Lu R."/>
            <person name="Zhang X."/>
            <person name="Li P."/>
            <person name="Qiu J."/>
            <person name="Olsen K.M."/>
            <person name="Qiu Y."/>
        </authorList>
    </citation>
    <scope>NUCLEOTIDE SEQUENCE</scope>
    <source>
        <strain evidence="3">KIB01</strain>
    </source>
</reference>
<sequence length="494" mass="56017">MYGIGRTSNRKFGDMWKGKENAEEDDCSVERWRKKSQTSVQKKVEGCIEPIQRRIDTDKSIISSEGKIVPGVKYYGKSKMEKQKELMIVDERGNEHGVGNHSPFAGVECIGKMEGSLGLVTSNGLAQRFNLWSLLRRLTEASNLPWVCLRDFNEMMCDDEKVGGLRKNWQDISEFREAVEACELDNMGFVGNKFTWSNKRDGVAAISKRLDMGLFVLEENLNLTLQIEEWYWRQHVKVEWLQNGDKNSRFSIPKHLPGKREIKFMGCWIVLEYGKNQRMTWLESKDDMARIISLYFDELFLSSKPSQEDIENVLVGIQPSVPTQVVNLIMECVSTVTYSFKLNEEILGNIIPSRGQRQGDPLSPYLFLFCAKGLSNLIRQTQLCGDISGFKCSRRGPTISYIFFTDDILLFTKANDRNCREVRKVLEIYSKASGHMVNYKKLAMYFSSSISEREGERLAAASRSEHSFVLGSGGGGGGGGGGGREGNEKSRKMH</sequence>
<evidence type="ECO:0000259" key="2">
    <source>
        <dbReference type="Pfam" id="PF00078"/>
    </source>
</evidence>
<evidence type="ECO:0000256" key="1">
    <source>
        <dbReference type="SAM" id="MobiDB-lite"/>
    </source>
</evidence>
<dbReference type="EMBL" id="JANJYI010000005">
    <property type="protein sequence ID" value="KAK2647635.1"/>
    <property type="molecule type" value="Genomic_DNA"/>
</dbReference>
<dbReference type="AlphaFoldDB" id="A0AAD9U545"/>
<proteinExistence type="predicted"/>
<feature type="compositionally biased region" description="Gly residues" evidence="1">
    <location>
        <begin position="471"/>
        <end position="484"/>
    </location>
</feature>
<dbReference type="InterPro" id="IPR052343">
    <property type="entry name" value="Retrotransposon-Effector_Assoc"/>
</dbReference>
<dbReference type="PANTHER" id="PTHR46890">
    <property type="entry name" value="NON-LTR RETROLELEMENT REVERSE TRANSCRIPTASE-LIKE PROTEIN-RELATED"/>
    <property type="match status" value="1"/>
</dbReference>
<evidence type="ECO:0000313" key="3">
    <source>
        <dbReference type="EMBL" id="KAK2647635.1"/>
    </source>
</evidence>
<dbReference type="Pfam" id="PF00078">
    <property type="entry name" value="RVT_1"/>
    <property type="match status" value="1"/>
</dbReference>
<dbReference type="InterPro" id="IPR000477">
    <property type="entry name" value="RT_dom"/>
</dbReference>
<keyword evidence="4" id="KW-1185">Reference proteome</keyword>
<feature type="compositionally biased region" description="Basic and acidic residues" evidence="1">
    <location>
        <begin position="485"/>
        <end position="494"/>
    </location>
</feature>
<dbReference type="PANTHER" id="PTHR46890:SF48">
    <property type="entry name" value="RNA-DIRECTED DNA POLYMERASE"/>
    <property type="match status" value="1"/>
</dbReference>
<feature type="domain" description="Reverse transcriptase" evidence="2">
    <location>
        <begin position="333"/>
        <end position="445"/>
    </location>
</feature>
<gene>
    <name evidence="3" type="ORF">Ddye_015124</name>
</gene>
<evidence type="ECO:0000313" key="4">
    <source>
        <dbReference type="Proteomes" id="UP001280121"/>
    </source>
</evidence>
<dbReference type="Proteomes" id="UP001280121">
    <property type="component" value="Unassembled WGS sequence"/>
</dbReference>
<organism evidence="3 4">
    <name type="scientific">Dipteronia dyeriana</name>
    <dbReference type="NCBI Taxonomy" id="168575"/>
    <lineage>
        <taxon>Eukaryota</taxon>
        <taxon>Viridiplantae</taxon>
        <taxon>Streptophyta</taxon>
        <taxon>Embryophyta</taxon>
        <taxon>Tracheophyta</taxon>
        <taxon>Spermatophyta</taxon>
        <taxon>Magnoliopsida</taxon>
        <taxon>eudicotyledons</taxon>
        <taxon>Gunneridae</taxon>
        <taxon>Pentapetalae</taxon>
        <taxon>rosids</taxon>
        <taxon>malvids</taxon>
        <taxon>Sapindales</taxon>
        <taxon>Sapindaceae</taxon>
        <taxon>Hippocastanoideae</taxon>
        <taxon>Acereae</taxon>
        <taxon>Dipteronia</taxon>
    </lineage>
</organism>
<accession>A0AAD9U545</accession>
<name>A0AAD9U545_9ROSI</name>
<comment type="caution">
    <text evidence="3">The sequence shown here is derived from an EMBL/GenBank/DDBJ whole genome shotgun (WGS) entry which is preliminary data.</text>
</comment>